<evidence type="ECO:0000256" key="4">
    <source>
        <dbReference type="ARBA" id="ARBA00022691"/>
    </source>
</evidence>
<dbReference type="CDD" id="cd11642">
    <property type="entry name" value="SUMT"/>
    <property type="match status" value="1"/>
</dbReference>
<comment type="caution">
    <text evidence="8">The sequence shown here is derived from an EMBL/GenBank/DDBJ whole genome shotgun (WGS) entry which is preliminary data.</text>
</comment>
<dbReference type="InterPro" id="IPR006366">
    <property type="entry name" value="CobA/CysG_C"/>
</dbReference>
<dbReference type="Gene3D" id="3.40.1010.10">
    <property type="entry name" value="Cobalt-precorrin-4 Transmethylase, Domain 1"/>
    <property type="match status" value="1"/>
</dbReference>
<keyword evidence="9" id="KW-1185">Reference proteome</keyword>
<name>A0ABT3DF72_9BACI</name>
<dbReference type="EC" id="2.1.1.107" evidence="1"/>
<dbReference type="RefSeq" id="WP_264142460.1">
    <property type="nucleotide sequence ID" value="NZ_JAOYEY010000033.1"/>
</dbReference>
<feature type="domain" description="Tetrapyrrole methylase" evidence="7">
    <location>
        <begin position="5"/>
        <end position="217"/>
    </location>
</feature>
<dbReference type="InterPro" id="IPR014777">
    <property type="entry name" value="4pyrrole_Mease_sub1"/>
</dbReference>
<dbReference type="Gene3D" id="3.40.50.10090">
    <property type="match status" value="1"/>
</dbReference>
<sequence>MSVGKVYLVGAGPGDRGLITVKGREAIKKADVILYDRLVNFSLLDDAPPNCELIYCGKLPTRHFMRQNEINATLVRKAIAGHTVVRLKGGDPSVFGRVGEEAEELALHQIPFEIVPGITSGIAAPLYAGIPVTHRDYAGSFAVVTAHDKSKNGKPDIDWEGLARGVQTIAFYMGVSNLEHICENLIQFGKSPDTPVIIIRWGTWSRQQSVVGTLSTIVEKVREAKIENPAITLVGDIVSTRDKVKWFENRPLFGKQVLYVRGKAEEENRASKWMEQGADVIEFPRWIVKEKAIDSAVLDQLSVYEQILFLSKESVEAFFAQLKKSKVDIRKIQAELYCQNHSAITILEEKGLFADHVDKLSHQGSMLTVGSEEQEKIGSCLNNDLFASVYETIIDERYETIINRSLEDATLTTIVFTSSEAVKLLMEKGNQYGISPKEINQSVEFVCETAEACEALKKYGFAVGKHENDILIESL</sequence>
<comment type="similarity">
    <text evidence="6">Belongs to the precorrin methyltransferase family.</text>
</comment>
<keyword evidence="2 6" id="KW-0489">Methyltransferase</keyword>
<evidence type="ECO:0000256" key="1">
    <source>
        <dbReference type="ARBA" id="ARBA00012162"/>
    </source>
</evidence>
<accession>A0ABT3DF72</accession>
<dbReference type="InterPro" id="IPR050161">
    <property type="entry name" value="Siro_Cobalamin_biosynth"/>
</dbReference>
<evidence type="ECO:0000256" key="6">
    <source>
        <dbReference type="RuleBase" id="RU003960"/>
    </source>
</evidence>
<keyword evidence="3 6" id="KW-0808">Transferase</keyword>
<dbReference type="PANTHER" id="PTHR45790:SF3">
    <property type="entry name" value="S-ADENOSYL-L-METHIONINE-DEPENDENT UROPORPHYRINOGEN III METHYLTRANSFERASE, CHLOROPLASTIC"/>
    <property type="match status" value="1"/>
</dbReference>
<evidence type="ECO:0000259" key="7">
    <source>
        <dbReference type="Pfam" id="PF00590"/>
    </source>
</evidence>
<dbReference type="GO" id="GO:0032259">
    <property type="term" value="P:methylation"/>
    <property type="evidence" value="ECO:0007669"/>
    <property type="project" value="UniProtKB-KW"/>
</dbReference>
<dbReference type="GO" id="GO:0004851">
    <property type="term" value="F:uroporphyrin-III C-methyltransferase activity"/>
    <property type="evidence" value="ECO:0007669"/>
    <property type="project" value="UniProtKB-EC"/>
</dbReference>
<evidence type="ECO:0000256" key="5">
    <source>
        <dbReference type="ARBA" id="ARBA00023244"/>
    </source>
</evidence>
<dbReference type="SUPFAM" id="SSF53790">
    <property type="entry name" value="Tetrapyrrole methylase"/>
    <property type="match status" value="1"/>
</dbReference>
<dbReference type="InterPro" id="IPR000878">
    <property type="entry name" value="4pyrrol_Mease"/>
</dbReference>
<evidence type="ECO:0000256" key="2">
    <source>
        <dbReference type="ARBA" id="ARBA00022603"/>
    </source>
</evidence>
<dbReference type="EMBL" id="JAOYEY010000033">
    <property type="protein sequence ID" value="MCV9885720.1"/>
    <property type="molecule type" value="Genomic_DNA"/>
</dbReference>
<dbReference type="Proteomes" id="UP001526147">
    <property type="component" value="Unassembled WGS sequence"/>
</dbReference>
<organism evidence="8 9">
    <name type="scientific">Metabacillus halosaccharovorans</name>
    <dbReference type="NCBI Taxonomy" id="930124"/>
    <lineage>
        <taxon>Bacteria</taxon>
        <taxon>Bacillati</taxon>
        <taxon>Bacillota</taxon>
        <taxon>Bacilli</taxon>
        <taxon>Bacillales</taxon>
        <taxon>Bacillaceae</taxon>
        <taxon>Metabacillus</taxon>
    </lineage>
</organism>
<keyword evidence="4" id="KW-0949">S-adenosyl-L-methionine</keyword>
<dbReference type="PROSITE" id="PS00840">
    <property type="entry name" value="SUMT_2"/>
    <property type="match status" value="1"/>
</dbReference>
<dbReference type="Gene3D" id="3.30.950.10">
    <property type="entry name" value="Methyltransferase, Cobalt-precorrin-4 Transmethylase, Domain 2"/>
    <property type="match status" value="1"/>
</dbReference>
<dbReference type="InterPro" id="IPR014776">
    <property type="entry name" value="4pyrrole_Mease_sub2"/>
</dbReference>
<dbReference type="PROSITE" id="PS00839">
    <property type="entry name" value="SUMT_1"/>
    <property type="match status" value="1"/>
</dbReference>
<dbReference type="InterPro" id="IPR035996">
    <property type="entry name" value="4pyrrol_Methylase_sf"/>
</dbReference>
<keyword evidence="5" id="KW-0627">Porphyrin biosynthesis</keyword>
<protein>
    <recommendedName>
        <fullName evidence="1">uroporphyrinogen-III C-methyltransferase</fullName>
        <ecNumber evidence="1">2.1.1.107</ecNumber>
    </recommendedName>
</protein>
<dbReference type="PANTHER" id="PTHR45790">
    <property type="entry name" value="SIROHEME SYNTHASE-RELATED"/>
    <property type="match status" value="1"/>
</dbReference>
<evidence type="ECO:0000313" key="9">
    <source>
        <dbReference type="Proteomes" id="UP001526147"/>
    </source>
</evidence>
<proteinExistence type="inferred from homology"/>
<reference evidence="8 9" key="1">
    <citation type="submission" date="2022-10" db="EMBL/GenBank/DDBJ databases">
        <title>Draft genome assembly of moderately radiation resistant bacterium Metabacillus halosaccharovorans.</title>
        <authorList>
            <person name="Pal S."/>
            <person name="Gopinathan A."/>
        </authorList>
    </citation>
    <scope>NUCLEOTIDE SEQUENCE [LARGE SCALE GENOMIC DNA]</scope>
    <source>
        <strain evidence="8 9">VITHBRA001</strain>
    </source>
</reference>
<dbReference type="Pfam" id="PF00590">
    <property type="entry name" value="TP_methylase"/>
    <property type="match status" value="1"/>
</dbReference>
<dbReference type="SUPFAM" id="SSF69618">
    <property type="entry name" value="HemD-like"/>
    <property type="match status" value="1"/>
</dbReference>
<evidence type="ECO:0000256" key="3">
    <source>
        <dbReference type="ARBA" id="ARBA00022679"/>
    </source>
</evidence>
<dbReference type="InterPro" id="IPR003043">
    <property type="entry name" value="Uropor_MeTrfase_CS"/>
</dbReference>
<gene>
    <name evidence="8" type="primary">cobA</name>
    <name evidence="8" type="ORF">OIH86_08640</name>
</gene>
<dbReference type="InterPro" id="IPR036108">
    <property type="entry name" value="4pyrrol_syn_uPrphyn_synt_sf"/>
</dbReference>
<evidence type="ECO:0000313" key="8">
    <source>
        <dbReference type="EMBL" id="MCV9885720.1"/>
    </source>
</evidence>
<dbReference type="NCBIfam" id="NF004790">
    <property type="entry name" value="PRK06136.1"/>
    <property type="match status" value="1"/>
</dbReference>
<dbReference type="NCBIfam" id="TIGR01469">
    <property type="entry name" value="cobA_cysG_Cterm"/>
    <property type="match status" value="1"/>
</dbReference>